<gene>
    <name evidence="1" type="ORF">LCGC14_0427460</name>
</gene>
<name>A0A0F9VB14_9ZZZZ</name>
<dbReference type="PROSITE" id="PS51257">
    <property type="entry name" value="PROKAR_LIPOPROTEIN"/>
    <property type="match status" value="1"/>
</dbReference>
<evidence type="ECO:0000313" key="1">
    <source>
        <dbReference type="EMBL" id="KKN70751.1"/>
    </source>
</evidence>
<dbReference type="EMBL" id="LAZR01000397">
    <property type="protein sequence ID" value="KKN70751.1"/>
    <property type="molecule type" value="Genomic_DNA"/>
</dbReference>
<protein>
    <submittedName>
        <fullName evidence="1">Uncharacterized protein</fullName>
    </submittedName>
</protein>
<proteinExistence type="predicted"/>
<reference evidence="1" key="1">
    <citation type="journal article" date="2015" name="Nature">
        <title>Complex archaea that bridge the gap between prokaryotes and eukaryotes.</title>
        <authorList>
            <person name="Spang A."/>
            <person name="Saw J.H."/>
            <person name="Jorgensen S.L."/>
            <person name="Zaremba-Niedzwiedzka K."/>
            <person name="Martijn J."/>
            <person name="Lind A.E."/>
            <person name="van Eijk R."/>
            <person name="Schleper C."/>
            <person name="Guy L."/>
            <person name="Ettema T.J."/>
        </authorList>
    </citation>
    <scope>NUCLEOTIDE SEQUENCE</scope>
</reference>
<organism evidence="1">
    <name type="scientific">marine sediment metagenome</name>
    <dbReference type="NCBI Taxonomy" id="412755"/>
    <lineage>
        <taxon>unclassified sequences</taxon>
        <taxon>metagenomes</taxon>
        <taxon>ecological metagenomes</taxon>
    </lineage>
</organism>
<sequence length="106" mass="12050">MRVKHLMTALLAIVVLSMACPLRDTYLNLRADYIVFREIVKDECEAGTVDTAKCAWLKSADEALVEYDRLARDVDAGRLEIRTAIEELEAVIKYQRAVLTREPPPE</sequence>
<accession>A0A0F9VB14</accession>
<comment type="caution">
    <text evidence="1">The sequence shown here is derived from an EMBL/GenBank/DDBJ whole genome shotgun (WGS) entry which is preliminary data.</text>
</comment>
<dbReference type="AlphaFoldDB" id="A0A0F9VB14"/>